<comment type="caution">
    <text evidence="3">The sequence shown here is derived from an EMBL/GenBank/DDBJ whole genome shotgun (WGS) entry which is preliminary data.</text>
</comment>
<accession>A0ABR6FM92</accession>
<evidence type="ECO:0000256" key="1">
    <source>
        <dbReference type="SAM" id="Coils"/>
    </source>
</evidence>
<evidence type="ECO:0000313" key="3">
    <source>
        <dbReference type="EMBL" id="MBB2928533.1"/>
    </source>
</evidence>
<feature type="coiled-coil region" evidence="1">
    <location>
        <begin position="86"/>
        <end position="113"/>
    </location>
</feature>
<keyword evidence="4" id="KW-1185">Reference proteome</keyword>
<dbReference type="EMBL" id="JACHVZ010000007">
    <property type="protein sequence ID" value="MBB2928533.1"/>
    <property type="molecule type" value="Genomic_DNA"/>
</dbReference>
<evidence type="ECO:0000259" key="2">
    <source>
        <dbReference type="Pfam" id="PF05713"/>
    </source>
</evidence>
<dbReference type="InterPro" id="IPR008687">
    <property type="entry name" value="MobC"/>
</dbReference>
<keyword evidence="1" id="KW-0175">Coiled coil</keyword>
<dbReference type="Proteomes" id="UP000533533">
    <property type="component" value="Unassembled WGS sequence"/>
</dbReference>
<protein>
    <recommendedName>
        <fullName evidence="2">Bacterial mobilisation domain-containing protein</fullName>
    </recommendedName>
</protein>
<gene>
    <name evidence="3" type="ORF">FHX59_002955</name>
</gene>
<sequence>MRKQLCLRMTDEQYKVMNNKRKLLRINKINDFFLALIGEKEKFAKLLSLIVWHMGKQGTNLNQIAHEVNNSTSLMPSDAISINQKLAQIFSQNEKLLRIIKRMERRLNVSKQQ</sequence>
<feature type="domain" description="Bacterial mobilisation" evidence="2">
    <location>
        <begin position="55"/>
        <end position="89"/>
    </location>
</feature>
<evidence type="ECO:0000313" key="4">
    <source>
        <dbReference type="Proteomes" id="UP000533533"/>
    </source>
</evidence>
<organism evidence="3 4">
    <name type="scientific">Paraburkholderia silvatlantica</name>
    <dbReference type="NCBI Taxonomy" id="321895"/>
    <lineage>
        <taxon>Bacteria</taxon>
        <taxon>Pseudomonadati</taxon>
        <taxon>Pseudomonadota</taxon>
        <taxon>Betaproteobacteria</taxon>
        <taxon>Burkholderiales</taxon>
        <taxon>Burkholderiaceae</taxon>
        <taxon>Paraburkholderia</taxon>
    </lineage>
</organism>
<dbReference type="RefSeq" id="WP_116603298.1">
    <property type="nucleotide sequence ID" value="NZ_JACHVZ010000007.1"/>
</dbReference>
<dbReference type="Pfam" id="PF05713">
    <property type="entry name" value="MobC"/>
    <property type="match status" value="1"/>
</dbReference>
<name>A0ABR6FM92_9BURK</name>
<proteinExistence type="predicted"/>
<reference evidence="3 4" key="1">
    <citation type="submission" date="2020-08" db="EMBL/GenBank/DDBJ databases">
        <title>Genomic Encyclopedia of Type Strains, Phase IV (KMG-V): Genome sequencing to study the core and pangenomes of soil and plant-associated prokaryotes.</title>
        <authorList>
            <person name="Whitman W."/>
        </authorList>
    </citation>
    <scope>NUCLEOTIDE SEQUENCE [LARGE SCALE GENOMIC DNA]</scope>
    <source>
        <strain evidence="3 4">SRMrh-85</strain>
    </source>
</reference>